<evidence type="ECO:0000259" key="2">
    <source>
        <dbReference type="Pfam" id="PF20254"/>
    </source>
</evidence>
<dbReference type="KEGG" id="stri:C7M71_014255"/>
<organism evidence="3 4">
    <name type="scientific">Peterkaempfera bronchialis</name>
    <dbReference type="NCBI Taxonomy" id="2126346"/>
    <lineage>
        <taxon>Bacteria</taxon>
        <taxon>Bacillati</taxon>
        <taxon>Actinomycetota</taxon>
        <taxon>Actinomycetes</taxon>
        <taxon>Kitasatosporales</taxon>
        <taxon>Streptomycetaceae</taxon>
        <taxon>Peterkaempfera</taxon>
    </lineage>
</organism>
<dbReference type="OrthoDB" id="505641at2"/>
<dbReference type="AlphaFoldDB" id="A0A345SXG6"/>
<dbReference type="Proteomes" id="UP000249340">
    <property type="component" value="Chromosome"/>
</dbReference>
<feature type="domain" description="N,N-dimethylformamidase beta subunit-like C-terminal" evidence="2">
    <location>
        <begin position="116"/>
        <end position="492"/>
    </location>
</feature>
<evidence type="ECO:0000256" key="1">
    <source>
        <dbReference type="SAM" id="MobiDB-lite"/>
    </source>
</evidence>
<dbReference type="Pfam" id="PF20254">
    <property type="entry name" value="DMFA2_C"/>
    <property type="match status" value="1"/>
</dbReference>
<evidence type="ECO:0000313" key="3">
    <source>
        <dbReference type="EMBL" id="AXI78421.1"/>
    </source>
</evidence>
<feature type="region of interest" description="Disordered" evidence="1">
    <location>
        <begin position="60"/>
        <end position="82"/>
    </location>
</feature>
<keyword evidence="3" id="KW-0436">Ligase</keyword>
<proteinExistence type="predicted"/>
<dbReference type="InterPro" id="IPR046540">
    <property type="entry name" value="DMFA2_C"/>
</dbReference>
<sequence>MGTDQIRRWESGALAHGVTDPFGQGPLPWLRGADTYVEGSGPDTAGTVMPWYVDLGAPGQQLLPGARQDRDSGSVGAPRNSDDVDCQIKGFASAGVVRPGGSVDLRVTVDPPREFTVDVYRIGHYGGAGAHHMTSGPGVSGLKQPPPLVAGRTVSCHHWWLSWRLQIPAHWQPGAYVAVLTTIDNRHRSHIPFTVRDDHPADLLLLLPDVTWQAYNLFPEDGHTGASLYHAWDGDGRLLGEQDAAVTVSFDRPYAGAGLPLHVGHAYDFVRWAERYGYDLAYATATDLHAGAVDPTRYRGLVFPGHDEYWSVPMRRAAERARAAGTSLVFLSANTMYWRVELAPSPAGEPDRLVSCRKRRRPGPGVPFQGPAGARSALWRDAGEPEQQLLGIQYAGRVPEPAPLIVRNAHHWLWEGTGLREEEPVPGLVAGEADHYYPRVALPDHTERILLAHSPYRDTAGIRRHHETSLYQAPSGAWVFASGTFAWSPALGRPGHTDERVQRATANLLDRICEHG</sequence>
<gene>
    <name evidence="3" type="ORF">C7M71_014255</name>
</gene>
<accession>A0A345SXG6</accession>
<protein>
    <submittedName>
        <fullName evidence="3">Phosphoribosylamine--glycine ligase</fullName>
    </submittedName>
</protein>
<dbReference type="RefSeq" id="WP_111495201.1">
    <property type="nucleotide sequence ID" value="NZ_CP031264.1"/>
</dbReference>
<name>A0A345SXG6_9ACTN</name>
<reference evidence="4" key="1">
    <citation type="submission" date="2018-07" db="EMBL/GenBank/DDBJ databases">
        <title>Streptacidiphilus bronchialis DSM 106435 chromosome.</title>
        <authorList>
            <person name="Batra D."/>
            <person name="Gulvik C.A."/>
        </authorList>
    </citation>
    <scope>NUCLEOTIDE SEQUENCE [LARGE SCALE GENOMIC DNA]</scope>
    <source>
        <strain evidence="4">DSM 106435</strain>
    </source>
</reference>
<dbReference type="GO" id="GO:0016874">
    <property type="term" value="F:ligase activity"/>
    <property type="evidence" value="ECO:0007669"/>
    <property type="project" value="UniProtKB-KW"/>
</dbReference>
<keyword evidence="4" id="KW-1185">Reference proteome</keyword>
<dbReference type="EMBL" id="CP031264">
    <property type="protein sequence ID" value="AXI78421.1"/>
    <property type="molecule type" value="Genomic_DNA"/>
</dbReference>
<evidence type="ECO:0000313" key="4">
    <source>
        <dbReference type="Proteomes" id="UP000249340"/>
    </source>
</evidence>